<keyword evidence="3" id="KW-1185">Reference proteome</keyword>
<feature type="region of interest" description="Disordered" evidence="1">
    <location>
        <begin position="34"/>
        <end position="103"/>
    </location>
</feature>
<comment type="caution">
    <text evidence="2">The sequence shown here is derived from an EMBL/GenBank/DDBJ whole genome shotgun (WGS) entry which is preliminary data.</text>
</comment>
<organism evidence="2 3">
    <name type="scientific">Diutina rugosa</name>
    <name type="common">Yeast</name>
    <name type="synonym">Candida rugosa</name>
    <dbReference type="NCBI Taxonomy" id="5481"/>
    <lineage>
        <taxon>Eukaryota</taxon>
        <taxon>Fungi</taxon>
        <taxon>Dikarya</taxon>
        <taxon>Ascomycota</taxon>
        <taxon>Saccharomycotina</taxon>
        <taxon>Pichiomycetes</taxon>
        <taxon>Debaryomycetaceae</taxon>
        <taxon>Diutina</taxon>
    </lineage>
</organism>
<reference evidence="2 3" key="1">
    <citation type="submission" date="2019-07" db="EMBL/GenBank/DDBJ databases">
        <title>Genome assembly of two rare yeast pathogens: Diutina rugosa and Trichomonascus ciferrii.</title>
        <authorList>
            <person name="Mixao V."/>
            <person name="Saus E."/>
            <person name="Hansen A."/>
            <person name="Lass-Flor C."/>
            <person name="Gabaldon T."/>
        </authorList>
    </citation>
    <scope>NUCLEOTIDE SEQUENCE [LARGE SCALE GENOMIC DNA]</scope>
    <source>
        <strain evidence="2 3">CBS 613</strain>
    </source>
</reference>
<dbReference type="Proteomes" id="UP000449547">
    <property type="component" value="Unassembled WGS sequence"/>
</dbReference>
<dbReference type="EMBL" id="SWFT01000107">
    <property type="protein sequence ID" value="KAA8900715.1"/>
    <property type="molecule type" value="Genomic_DNA"/>
</dbReference>
<dbReference type="AlphaFoldDB" id="A0A642UKK9"/>
<accession>A0A642UKK9</accession>
<evidence type="ECO:0000313" key="2">
    <source>
        <dbReference type="EMBL" id="KAA8900715.1"/>
    </source>
</evidence>
<protein>
    <submittedName>
        <fullName evidence="2">Uncharacterized protein</fullName>
    </submittedName>
</protein>
<dbReference type="GeneID" id="54782348"/>
<dbReference type="OrthoDB" id="3993572at2759"/>
<dbReference type="VEuPathDB" id="FungiDB:DIURU_003697"/>
<gene>
    <name evidence="2" type="ORF">DIURU_003697</name>
</gene>
<dbReference type="RefSeq" id="XP_034011534.1">
    <property type="nucleotide sequence ID" value="XM_034156487.1"/>
</dbReference>
<feature type="compositionally biased region" description="Polar residues" evidence="1">
    <location>
        <begin position="34"/>
        <end position="46"/>
    </location>
</feature>
<sequence length="313" mass="36086">MNATDDVAADLLRFARQQQEKGNKSITPEKLAQLQQLLADPSSSKPAPTRPHNKPVVAVSPPKGYTTEFYQRRSSTPPQPRYKPSASGSYTPYQKLRSLPKPPPAYSPLLTKYKAKSAATTPVHIGRPPKQDSAFLDLLQSFSFRKLERLFVAVLEAVGNILDNLHLFAKLPMFPEVLTKLLKNTNKIWVLILVFLIRKTITQLRNVLRKERKVQVEMRLLENHKTQTMPAMNDDVRRKYEKVLKDLRFDKMMLWIELLGNFLDLAFNVIELYQWAIPKWAMNTLNVASMAMTIYRMNKDDEYLDDDITEDLI</sequence>
<evidence type="ECO:0000256" key="1">
    <source>
        <dbReference type="SAM" id="MobiDB-lite"/>
    </source>
</evidence>
<evidence type="ECO:0000313" key="3">
    <source>
        <dbReference type="Proteomes" id="UP000449547"/>
    </source>
</evidence>
<name>A0A642UKK9_DIURU</name>
<proteinExistence type="predicted"/>